<evidence type="ECO:0000313" key="2">
    <source>
        <dbReference type="EnsemblPlants" id="AES75681"/>
    </source>
</evidence>
<evidence type="ECO:0008006" key="4">
    <source>
        <dbReference type="Google" id="ProtNLM"/>
    </source>
</evidence>
<evidence type="ECO:0000313" key="3">
    <source>
        <dbReference type="Proteomes" id="UP000002051"/>
    </source>
</evidence>
<accession>G7KLL2</accession>
<organism evidence="1 3">
    <name type="scientific">Medicago truncatula</name>
    <name type="common">Barrel medic</name>
    <name type="synonym">Medicago tribuloides</name>
    <dbReference type="NCBI Taxonomy" id="3880"/>
    <lineage>
        <taxon>Eukaryota</taxon>
        <taxon>Viridiplantae</taxon>
        <taxon>Streptophyta</taxon>
        <taxon>Embryophyta</taxon>
        <taxon>Tracheophyta</taxon>
        <taxon>Spermatophyta</taxon>
        <taxon>Magnoliopsida</taxon>
        <taxon>eudicotyledons</taxon>
        <taxon>Gunneridae</taxon>
        <taxon>Pentapetalae</taxon>
        <taxon>rosids</taxon>
        <taxon>fabids</taxon>
        <taxon>Fabales</taxon>
        <taxon>Fabaceae</taxon>
        <taxon>Papilionoideae</taxon>
        <taxon>50 kb inversion clade</taxon>
        <taxon>NPAAA clade</taxon>
        <taxon>Hologalegina</taxon>
        <taxon>IRL clade</taxon>
        <taxon>Trifolieae</taxon>
        <taxon>Medicago</taxon>
    </lineage>
</organism>
<proteinExistence type="predicted"/>
<evidence type="ECO:0000313" key="1">
    <source>
        <dbReference type="EMBL" id="AES75681.1"/>
    </source>
</evidence>
<dbReference type="HOGENOM" id="CLU_2162176_0_0_1"/>
<dbReference type="AlphaFoldDB" id="G7KLL2"/>
<reference evidence="1 3" key="2">
    <citation type="journal article" date="2014" name="BMC Genomics">
        <title>An improved genome release (version Mt4.0) for the model legume Medicago truncatula.</title>
        <authorList>
            <person name="Tang H."/>
            <person name="Krishnakumar V."/>
            <person name="Bidwell S."/>
            <person name="Rosen B."/>
            <person name="Chan A."/>
            <person name="Zhou S."/>
            <person name="Gentzbittel L."/>
            <person name="Childs K.L."/>
            <person name="Yandell M."/>
            <person name="Gundlach H."/>
            <person name="Mayer K.F."/>
            <person name="Schwartz D.C."/>
            <person name="Town C.D."/>
        </authorList>
    </citation>
    <scope>GENOME REANNOTATION</scope>
    <source>
        <strain evidence="2 3">cv. Jemalong A17</strain>
    </source>
</reference>
<keyword evidence="3" id="KW-1185">Reference proteome</keyword>
<protein>
    <recommendedName>
        <fullName evidence="4">RNase H type-1 domain-containing protein</fullName>
    </recommendedName>
</protein>
<gene>
    <name evidence="1" type="ordered locus">MTR_6g055090</name>
</gene>
<reference evidence="2" key="3">
    <citation type="submission" date="2015-04" db="UniProtKB">
        <authorList>
            <consortium name="EnsemblPlants"/>
        </authorList>
    </citation>
    <scope>IDENTIFICATION</scope>
    <source>
        <strain evidence="2">cv. Jemalong A17</strain>
    </source>
</reference>
<dbReference type="EMBL" id="CM001222">
    <property type="protein sequence ID" value="AES75681.1"/>
    <property type="molecule type" value="Genomic_DNA"/>
</dbReference>
<dbReference type="Proteomes" id="UP000002051">
    <property type="component" value="Chromosome 6"/>
</dbReference>
<sequence>MVEQLVPLSCCMWLDFHKQGSCVVCVRFFAKNLGYGSSLIDELSGRMQEFEIASRNNWRNLWIETDSMLVVLALESITTVPWSLKNRGFYHRLKILGKNEVSFSLVPGLPS</sequence>
<reference evidence="1 3" key="1">
    <citation type="journal article" date="2011" name="Nature">
        <title>The Medicago genome provides insight into the evolution of rhizobial symbioses.</title>
        <authorList>
            <person name="Young N.D."/>
            <person name="Debelle F."/>
            <person name="Oldroyd G.E."/>
            <person name="Geurts R."/>
            <person name="Cannon S.B."/>
            <person name="Udvardi M.K."/>
            <person name="Benedito V.A."/>
            <person name="Mayer K.F."/>
            <person name="Gouzy J."/>
            <person name="Schoof H."/>
            <person name="Van de Peer Y."/>
            <person name="Proost S."/>
            <person name="Cook D.R."/>
            <person name="Meyers B.C."/>
            <person name="Spannagl M."/>
            <person name="Cheung F."/>
            <person name="De Mita S."/>
            <person name="Krishnakumar V."/>
            <person name="Gundlach H."/>
            <person name="Zhou S."/>
            <person name="Mudge J."/>
            <person name="Bharti A.K."/>
            <person name="Murray J.D."/>
            <person name="Naoumkina M.A."/>
            <person name="Rosen B."/>
            <person name="Silverstein K.A."/>
            <person name="Tang H."/>
            <person name="Rombauts S."/>
            <person name="Zhao P.X."/>
            <person name="Zhou P."/>
            <person name="Barbe V."/>
            <person name="Bardou P."/>
            <person name="Bechner M."/>
            <person name="Bellec A."/>
            <person name="Berger A."/>
            <person name="Berges H."/>
            <person name="Bidwell S."/>
            <person name="Bisseling T."/>
            <person name="Choisne N."/>
            <person name="Couloux A."/>
            <person name="Denny R."/>
            <person name="Deshpande S."/>
            <person name="Dai X."/>
            <person name="Doyle J.J."/>
            <person name="Dudez A.M."/>
            <person name="Farmer A.D."/>
            <person name="Fouteau S."/>
            <person name="Franken C."/>
            <person name="Gibelin C."/>
            <person name="Gish J."/>
            <person name="Goldstein S."/>
            <person name="Gonzalez A.J."/>
            <person name="Green P.J."/>
            <person name="Hallab A."/>
            <person name="Hartog M."/>
            <person name="Hua A."/>
            <person name="Humphray S.J."/>
            <person name="Jeong D.H."/>
            <person name="Jing Y."/>
            <person name="Jocker A."/>
            <person name="Kenton S.M."/>
            <person name="Kim D.J."/>
            <person name="Klee K."/>
            <person name="Lai H."/>
            <person name="Lang C."/>
            <person name="Lin S."/>
            <person name="Macmil S.L."/>
            <person name="Magdelenat G."/>
            <person name="Matthews L."/>
            <person name="McCorrison J."/>
            <person name="Monaghan E.L."/>
            <person name="Mun J.H."/>
            <person name="Najar F.Z."/>
            <person name="Nicholson C."/>
            <person name="Noirot C."/>
            <person name="O'Bleness M."/>
            <person name="Paule C.R."/>
            <person name="Poulain J."/>
            <person name="Prion F."/>
            <person name="Qin B."/>
            <person name="Qu C."/>
            <person name="Retzel E.F."/>
            <person name="Riddle C."/>
            <person name="Sallet E."/>
            <person name="Samain S."/>
            <person name="Samson N."/>
            <person name="Sanders I."/>
            <person name="Saurat O."/>
            <person name="Scarpelli C."/>
            <person name="Schiex T."/>
            <person name="Segurens B."/>
            <person name="Severin A.J."/>
            <person name="Sherrier D.J."/>
            <person name="Shi R."/>
            <person name="Sims S."/>
            <person name="Singer S.R."/>
            <person name="Sinharoy S."/>
            <person name="Sterck L."/>
            <person name="Viollet A."/>
            <person name="Wang B.B."/>
            <person name="Wang K."/>
            <person name="Wang M."/>
            <person name="Wang X."/>
            <person name="Warfsmann J."/>
            <person name="Weissenbach J."/>
            <person name="White D.D."/>
            <person name="White J.D."/>
            <person name="Wiley G.B."/>
            <person name="Wincker P."/>
            <person name="Xing Y."/>
            <person name="Yang L."/>
            <person name="Yao Z."/>
            <person name="Ying F."/>
            <person name="Zhai J."/>
            <person name="Zhou L."/>
            <person name="Zuber A."/>
            <person name="Denarie J."/>
            <person name="Dixon R.A."/>
            <person name="May G.D."/>
            <person name="Schwartz D.C."/>
            <person name="Rogers J."/>
            <person name="Quetier F."/>
            <person name="Town C.D."/>
            <person name="Roe B.A."/>
        </authorList>
    </citation>
    <scope>NUCLEOTIDE SEQUENCE [LARGE SCALE GENOMIC DNA]</scope>
    <source>
        <strain evidence="1">A17</strain>
        <strain evidence="2 3">cv. Jemalong A17</strain>
    </source>
</reference>
<name>G7KLL2_MEDTR</name>
<dbReference type="EnsemblPlants" id="AES75681">
    <property type="protein sequence ID" value="AES75681"/>
    <property type="gene ID" value="MTR_6g055090"/>
</dbReference>
<dbReference type="PaxDb" id="3880-AES75681"/>